<gene>
    <name evidence="4" type="primary">LOC125517560</name>
</gene>
<evidence type="ECO:0008006" key="6">
    <source>
        <dbReference type="Google" id="ProtNLM"/>
    </source>
</evidence>
<feature type="domain" description="Non-reducing end beta-L-arabinofuranosidase-like GH127 middle" evidence="3">
    <location>
        <begin position="605"/>
        <end position="702"/>
    </location>
</feature>
<evidence type="ECO:0000313" key="4">
    <source>
        <dbReference type="EnsemblPlants" id="TuG1812G0600001754.01.T01"/>
    </source>
</evidence>
<dbReference type="Gene3D" id="2.80.10.50">
    <property type="match status" value="1"/>
</dbReference>
<reference evidence="5" key="1">
    <citation type="journal article" date="2013" name="Nature">
        <title>Draft genome of the wheat A-genome progenitor Triticum urartu.</title>
        <authorList>
            <person name="Ling H.Q."/>
            <person name="Zhao S."/>
            <person name="Liu D."/>
            <person name="Wang J."/>
            <person name="Sun H."/>
            <person name="Zhang C."/>
            <person name="Fan H."/>
            <person name="Li D."/>
            <person name="Dong L."/>
            <person name="Tao Y."/>
            <person name="Gao C."/>
            <person name="Wu H."/>
            <person name="Li Y."/>
            <person name="Cui Y."/>
            <person name="Guo X."/>
            <person name="Zheng S."/>
            <person name="Wang B."/>
            <person name="Yu K."/>
            <person name="Liang Q."/>
            <person name="Yang W."/>
            <person name="Lou X."/>
            <person name="Chen J."/>
            <person name="Feng M."/>
            <person name="Jian J."/>
            <person name="Zhang X."/>
            <person name="Luo G."/>
            <person name="Jiang Y."/>
            <person name="Liu J."/>
            <person name="Wang Z."/>
            <person name="Sha Y."/>
            <person name="Zhang B."/>
            <person name="Wu H."/>
            <person name="Tang D."/>
            <person name="Shen Q."/>
            <person name="Xue P."/>
            <person name="Zou S."/>
            <person name="Wang X."/>
            <person name="Liu X."/>
            <person name="Wang F."/>
            <person name="Yang Y."/>
            <person name="An X."/>
            <person name="Dong Z."/>
            <person name="Zhang K."/>
            <person name="Zhang X."/>
            <person name="Luo M.C."/>
            <person name="Dvorak J."/>
            <person name="Tong Y."/>
            <person name="Wang J."/>
            <person name="Yang H."/>
            <person name="Li Z."/>
            <person name="Wang D."/>
            <person name="Zhang A."/>
            <person name="Wang J."/>
        </authorList>
    </citation>
    <scope>NUCLEOTIDE SEQUENCE</scope>
    <source>
        <strain evidence="5">cv. G1812</strain>
    </source>
</reference>
<proteinExistence type="predicted"/>
<evidence type="ECO:0000259" key="2">
    <source>
        <dbReference type="Pfam" id="PF07944"/>
    </source>
</evidence>
<evidence type="ECO:0000259" key="3">
    <source>
        <dbReference type="Pfam" id="PF20736"/>
    </source>
</evidence>
<evidence type="ECO:0000313" key="5">
    <source>
        <dbReference type="Proteomes" id="UP000015106"/>
    </source>
</evidence>
<dbReference type="Proteomes" id="UP000015106">
    <property type="component" value="Chromosome 6"/>
</dbReference>
<dbReference type="AlphaFoldDB" id="A0A8R7UQL7"/>
<dbReference type="EnsemblPlants" id="TuG1812G0600001754.01.T01">
    <property type="protein sequence ID" value="TuG1812G0600001754.01.T01"/>
    <property type="gene ID" value="TuG1812G0600001754.01"/>
</dbReference>
<dbReference type="InterPro" id="IPR049046">
    <property type="entry name" value="Beta-AFase-like_GH127_middle"/>
</dbReference>
<dbReference type="OrthoDB" id="5358475at2759"/>
<organism evidence="4 5">
    <name type="scientific">Triticum urartu</name>
    <name type="common">Red wild einkorn</name>
    <name type="synonym">Crithodium urartu</name>
    <dbReference type="NCBI Taxonomy" id="4572"/>
    <lineage>
        <taxon>Eukaryota</taxon>
        <taxon>Viridiplantae</taxon>
        <taxon>Streptophyta</taxon>
        <taxon>Embryophyta</taxon>
        <taxon>Tracheophyta</taxon>
        <taxon>Spermatophyta</taxon>
        <taxon>Magnoliopsida</taxon>
        <taxon>Liliopsida</taxon>
        <taxon>Poales</taxon>
        <taxon>Poaceae</taxon>
        <taxon>BOP clade</taxon>
        <taxon>Pooideae</taxon>
        <taxon>Triticodae</taxon>
        <taxon>Triticeae</taxon>
        <taxon>Triticinae</taxon>
        <taxon>Triticum</taxon>
    </lineage>
</organism>
<name>A0A8R7UQL7_TRIUA</name>
<reference evidence="4" key="3">
    <citation type="submission" date="2022-06" db="UniProtKB">
        <authorList>
            <consortium name="EnsemblPlants"/>
        </authorList>
    </citation>
    <scope>IDENTIFICATION</scope>
</reference>
<dbReference type="InterPro" id="IPR008928">
    <property type="entry name" value="6-hairpin_glycosidase_sf"/>
</dbReference>
<keyword evidence="5" id="KW-1185">Reference proteome</keyword>
<dbReference type="Pfam" id="PF20736">
    <property type="entry name" value="Glyco_hydro127M"/>
    <property type="match status" value="1"/>
</dbReference>
<dbReference type="Gramene" id="TuG1812G0600001754.01.T01">
    <property type="protein sequence ID" value="TuG1812G0600001754.01.T01"/>
    <property type="gene ID" value="TuG1812G0600001754.01"/>
</dbReference>
<keyword evidence="1" id="KW-1133">Transmembrane helix</keyword>
<dbReference type="PANTHER" id="PTHR31151:SF3">
    <property type="entry name" value="OS02G0195500 PROTEIN"/>
    <property type="match status" value="1"/>
</dbReference>
<sequence length="954" mass="103932">MVAALWVQDCLPSTRVSCVSSAPIRPRARTAANQKRAAIFLRKESPFLFFAGQNHHSPTFCRLRALGVRCRRRVAWGRGMARGVAAAVSALGVVAVLLTAAAAKVCTNTFPSSDSVATHAERAAGQLRLPAGLAGRGHGHGHAHEQHLTPTDESAWMELMPRRLLGGGGGGTPPREAFDWLMLYRKLRGGAAAVDGPAGPFLWEASLHDVRLQPGTLYWQAQQTNLEYLLLLDTDRLVWSFRTQAGLTATGTPYGGWEGPNVELRGHFVGHYLSATAKMWASTHNDTLRAKMSSVVDVLNDCQKKMGTGYLSAFPSEFFDRTEALTTVWAPYYTIHKIMQGLLDQYTVAGNSKALEMVVGMANYFSDRVKNVIQKYSIERHWASLNEETGGMNDVLYQLYTITDDLKHLTLAHLFDKPCFLGLLAVQADSISGFHSNTHIPVVVGAQMRYEVTGDALYKQIATSFMDMINSSHSYATGGTSAGEFWADPKRLAATLSTENAESCTTYNMLKVSRNLFRWTKEIAYVDYYERALINGVLSIQRGTDPGVMIYMLPQAPGRSKAVSYHGWGTKYDSFWCCYGTGIESFSKLGDSIYFEEKGDTPALSIIQYIPSTFNWKTAGVTVTQQLEPLSSSDMNFRVSLSVSGKTNGQSATLNVRIPTWTSASGAKATLNDKDLGSVTPGSLLSVTKQWSSNDHLSLQFPVALRTEAIKDDRPEYASLQAILFGPFVLAGLSSGDWDAKTGSAVSDWITAVPSSHNSQLMTFTQESSGKTFVLSSSNGSLTMQERPAVDGTDTAVHATFRVHPQDAARLHGTYGAALKDTSVQIEPFDMPGTVITNDLTLSAQKSAGSFFNIVPGLDGKPNSVSLELGTKPGCFLVSGADYSAGTKIQVSCKSSVQSIGEILEQAASFAQAAPLRQYHPISFVARGVKRNFLLEPLYSLRDEFYTVYFNLGA</sequence>
<keyword evidence="1" id="KW-0812">Transmembrane</keyword>
<protein>
    <recommendedName>
        <fullName evidence="6">Alpha-L-arabinofuranosidase B arabinose-binding domain-containing protein</fullName>
    </recommendedName>
</protein>
<dbReference type="PANTHER" id="PTHR31151">
    <property type="entry name" value="PROLINE-TRNA LIGASE (DUF1680)"/>
    <property type="match status" value="1"/>
</dbReference>
<accession>A0A8R7UQL7</accession>
<keyword evidence="1" id="KW-0472">Membrane</keyword>
<dbReference type="Pfam" id="PF07944">
    <property type="entry name" value="Beta-AFase-like_GH127_cat"/>
    <property type="match status" value="1"/>
</dbReference>
<evidence type="ECO:0000256" key="1">
    <source>
        <dbReference type="SAM" id="Phobius"/>
    </source>
</evidence>
<dbReference type="SUPFAM" id="SSF48208">
    <property type="entry name" value="Six-hairpin glycosidases"/>
    <property type="match status" value="1"/>
</dbReference>
<dbReference type="GO" id="GO:0005975">
    <property type="term" value="P:carbohydrate metabolic process"/>
    <property type="evidence" value="ECO:0007669"/>
    <property type="project" value="InterPro"/>
</dbReference>
<feature type="domain" description="Non-reducing end beta-L-arabinofuranosidase-like GH127 catalytic" evidence="2">
    <location>
        <begin position="209"/>
        <end position="591"/>
    </location>
</feature>
<dbReference type="RefSeq" id="XP_048538719.1">
    <property type="nucleotide sequence ID" value="XM_048682762.1"/>
</dbReference>
<reference evidence="4" key="2">
    <citation type="submission" date="2018-03" db="EMBL/GenBank/DDBJ databases">
        <title>The Triticum urartu genome reveals the dynamic nature of wheat genome evolution.</title>
        <authorList>
            <person name="Ling H."/>
            <person name="Ma B."/>
            <person name="Shi X."/>
            <person name="Liu H."/>
            <person name="Dong L."/>
            <person name="Sun H."/>
            <person name="Cao Y."/>
            <person name="Gao Q."/>
            <person name="Zheng S."/>
            <person name="Li Y."/>
            <person name="Yu Y."/>
            <person name="Du H."/>
            <person name="Qi M."/>
            <person name="Li Y."/>
            <person name="Yu H."/>
            <person name="Cui Y."/>
            <person name="Wang N."/>
            <person name="Chen C."/>
            <person name="Wu H."/>
            <person name="Zhao Y."/>
            <person name="Zhang J."/>
            <person name="Li Y."/>
            <person name="Zhou W."/>
            <person name="Zhang B."/>
            <person name="Hu W."/>
            <person name="Eijk M."/>
            <person name="Tang J."/>
            <person name="Witsenboer H."/>
            <person name="Zhao S."/>
            <person name="Li Z."/>
            <person name="Zhang A."/>
            <person name="Wang D."/>
            <person name="Liang C."/>
        </authorList>
    </citation>
    <scope>NUCLEOTIDE SEQUENCE [LARGE SCALE GENOMIC DNA]</scope>
    <source>
        <strain evidence="4">cv. G1812</strain>
    </source>
</reference>
<dbReference type="GeneID" id="125517560"/>
<dbReference type="InterPro" id="IPR012878">
    <property type="entry name" value="Beta-AFase-like_GH127_cat"/>
</dbReference>
<feature type="transmembrane region" description="Helical" evidence="1">
    <location>
        <begin position="79"/>
        <end position="103"/>
    </location>
</feature>
<dbReference type="KEGG" id="tua:125517560"/>